<dbReference type="AlphaFoldDB" id="A0A1E1XKZ0"/>
<dbReference type="PANTHER" id="PTHR33332">
    <property type="entry name" value="REVERSE TRANSCRIPTASE DOMAIN-CONTAINING PROTEIN"/>
    <property type="match status" value="1"/>
</dbReference>
<proteinExistence type="evidence at transcript level"/>
<protein>
    <recommendedName>
        <fullName evidence="1">Reverse transcriptase domain-containing protein</fullName>
    </recommendedName>
</protein>
<reference evidence="2" key="2">
    <citation type="journal article" date="2017" name="Front. Cell. Infect. Microbiol.">
        <title>Analysis of the Salivary Gland Transcriptome of Unfed and Partially Fed Amblyomma sculptum Ticks and Descriptive Proteome of the Saliva.</title>
        <authorList>
            <person name="Esteves E."/>
            <person name="Maruyama S.R."/>
            <person name="Kawahara R."/>
            <person name="Fujita A."/>
            <person name="Martins L.A."/>
            <person name="Righi A.A."/>
            <person name="Costa F.B."/>
            <person name="Palmisano G."/>
            <person name="Labruna M.B."/>
            <person name="Sa-Nunes A."/>
            <person name="Ribeiro J.M.C."/>
            <person name="Fogaca A.C."/>
        </authorList>
    </citation>
    <scope>NUCLEOTIDE SEQUENCE</scope>
</reference>
<name>A0A1E1XKZ0_AMBSC</name>
<dbReference type="EMBL" id="GFAA01003546">
    <property type="protein sequence ID" value="JAT99888.1"/>
    <property type="molecule type" value="mRNA"/>
</dbReference>
<sequence length="275" mass="31978">SSVRLFADDCVIYRRINNSSDQELLQDDLSRIQKWCSDWLMQLNVSKCKFMHISRKRSILHFSYSLNSIALSQTNSYRYLGIEITTNLTWANHITKLCASASRSLGFIRRSLSMSTAATRQLAYETYIRTKLEYASTIWNPHQAYLIDLLEAIQNRAARFITSQYKSQLSITALKSSLGIKSLTFRRKTSILCLLHKLYFNFPALRENLLRAPVRSSRRLFNSLSIQRLHGSTNYFNQSFLPSAIESWNNLPEHIVIETNPSRFRQLLIDHLNDK</sequence>
<organism evidence="2">
    <name type="scientific">Amblyomma sculptum</name>
    <name type="common">Tick</name>
    <dbReference type="NCBI Taxonomy" id="1581419"/>
    <lineage>
        <taxon>Eukaryota</taxon>
        <taxon>Metazoa</taxon>
        <taxon>Ecdysozoa</taxon>
        <taxon>Arthropoda</taxon>
        <taxon>Chelicerata</taxon>
        <taxon>Arachnida</taxon>
        <taxon>Acari</taxon>
        <taxon>Parasitiformes</taxon>
        <taxon>Ixodida</taxon>
        <taxon>Ixodoidea</taxon>
        <taxon>Ixodidae</taxon>
        <taxon>Amblyomminae</taxon>
        <taxon>Amblyomma</taxon>
    </lineage>
</organism>
<dbReference type="InterPro" id="IPR000477">
    <property type="entry name" value="RT_dom"/>
</dbReference>
<evidence type="ECO:0000313" key="2">
    <source>
        <dbReference type="EMBL" id="JAT99888.1"/>
    </source>
</evidence>
<dbReference type="Pfam" id="PF00078">
    <property type="entry name" value="RVT_1"/>
    <property type="match status" value="1"/>
</dbReference>
<feature type="non-terminal residue" evidence="2">
    <location>
        <position position="1"/>
    </location>
</feature>
<evidence type="ECO:0000259" key="1">
    <source>
        <dbReference type="Pfam" id="PF00078"/>
    </source>
</evidence>
<feature type="domain" description="Reverse transcriptase" evidence="1">
    <location>
        <begin position="4"/>
        <end position="84"/>
    </location>
</feature>
<reference evidence="2" key="1">
    <citation type="submission" date="2016-09" db="EMBL/GenBank/DDBJ databases">
        <authorList>
            <person name="Capua I."/>
            <person name="De Benedictis P."/>
            <person name="Joannis T."/>
            <person name="Lombin L.H."/>
            <person name="Cattoli G."/>
        </authorList>
    </citation>
    <scope>NUCLEOTIDE SEQUENCE</scope>
</reference>
<accession>A0A1E1XKZ0</accession>